<feature type="domain" description="Beta-ketoacyl-[acyl-carrier-protein] synthase III C-terminal" evidence="3">
    <location>
        <begin position="286"/>
        <end position="364"/>
    </location>
</feature>
<dbReference type="PANTHER" id="PTHR34069">
    <property type="entry name" value="3-OXOACYL-[ACYL-CARRIER-PROTEIN] SYNTHASE 3"/>
    <property type="match status" value="1"/>
</dbReference>
<evidence type="ECO:0000256" key="2">
    <source>
        <dbReference type="ARBA" id="ARBA00023315"/>
    </source>
</evidence>
<reference evidence="4" key="1">
    <citation type="journal article" date="2020" name="mSystems">
        <title>Genome- and Community-Level Interaction Insights into Carbon Utilization and Element Cycling Functions of Hydrothermarchaeota in Hydrothermal Sediment.</title>
        <authorList>
            <person name="Zhou Z."/>
            <person name="Liu Y."/>
            <person name="Xu W."/>
            <person name="Pan J."/>
            <person name="Luo Z.H."/>
            <person name="Li M."/>
        </authorList>
    </citation>
    <scope>NUCLEOTIDE SEQUENCE [LARGE SCALE GENOMIC DNA]</scope>
    <source>
        <strain evidence="4">SpSt-1224</strain>
    </source>
</reference>
<evidence type="ECO:0000259" key="3">
    <source>
        <dbReference type="Pfam" id="PF08541"/>
    </source>
</evidence>
<accession>A0A7C2XLV9</accession>
<protein>
    <submittedName>
        <fullName evidence="4">StlD/DarB family beta-ketosynthase</fullName>
    </submittedName>
</protein>
<dbReference type="GO" id="GO:0044550">
    <property type="term" value="P:secondary metabolite biosynthetic process"/>
    <property type="evidence" value="ECO:0007669"/>
    <property type="project" value="TreeGrafter"/>
</dbReference>
<dbReference type="Gene3D" id="3.40.47.10">
    <property type="match status" value="2"/>
</dbReference>
<organism evidence="4">
    <name type="scientific">Desulfurivibrio alkaliphilus</name>
    <dbReference type="NCBI Taxonomy" id="427923"/>
    <lineage>
        <taxon>Bacteria</taxon>
        <taxon>Pseudomonadati</taxon>
        <taxon>Thermodesulfobacteriota</taxon>
        <taxon>Desulfobulbia</taxon>
        <taxon>Desulfobulbales</taxon>
        <taxon>Desulfobulbaceae</taxon>
        <taxon>Desulfurivibrio</taxon>
    </lineage>
</organism>
<dbReference type="GO" id="GO:0016746">
    <property type="term" value="F:acyltransferase activity"/>
    <property type="evidence" value="ECO:0007669"/>
    <property type="project" value="UniProtKB-KW"/>
</dbReference>
<dbReference type="EMBL" id="DSDS01000044">
    <property type="protein sequence ID" value="HET97492.1"/>
    <property type="molecule type" value="Genomic_DNA"/>
</dbReference>
<evidence type="ECO:0000256" key="1">
    <source>
        <dbReference type="ARBA" id="ARBA00022679"/>
    </source>
</evidence>
<dbReference type="Pfam" id="PF08541">
    <property type="entry name" value="ACP_syn_III_C"/>
    <property type="match status" value="1"/>
</dbReference>
<keyword evidence="2" id="KW-0012">Acyltransferase</keyword>
<keyword evidence="1" id="KW-0808">Transferase</keyword>
<sequence>MNKAVYINRIAAYLPGEPVDNDRMESVLGMIGGRPSRARAIVLRSNGIKTRHYAIDPATGEASMNNAQLTAAAIRRLEGAGFTPDRIRCLACGTSSPDQLLPGHAVMVHGELGNPTCEVASPSGICISGIIALKYGYMAVLAGLHHNAVVTGSETASSSMTAKNFSAENEARVEELESSPVIAFEKDFLRWMLSDGAGAMLLEPQPNTEGRSLRIEWIEQFSYAHELPVCMYAGGDKDSRGRFVGWHEYPGEEVMKESLFSLKQDVKLLNDKVVHMTVERGMSDTLARHPLRPEEIDWFLPHYSSGFFRDKVYEGLRKVGMEIPFERWFTNLPSVGNVGSASVYLMLEELFNGNRLRRGQKILCYVPESGRFSTAFMLLTVV</sequence>
<dbReference type="PANTHER" id="PTHR34069:SF3">
    <property type="entry name" value="ACYL-COA:ACYL-COA ALKYLTRANSFERASE"/>
    <property type="match status" value="1"/>
</dbReference>
<dbReference type="CDD" id="cd00827">
    <property type="entry name" value="init_cond_enzymes"/>
    <property type="match status" value="1"/>
</dbReference>
<dbReference type="SUPFAM" id="SSF53901">
    <property type="entry name" value="Thiolase-like"/>
    <property type="match status" value="1"/>
</dbReference>
<gene>
    <name evidence="4" type="ORF">ENN98_02060</name>
</gene>
<name>A0A7C2XLV9_9BACT</name>
<proteinExistence type="predicted"/>
<comment type="caution">
    <text evidence="4">The sequence shown here is derived from an EMBL/GenBank/DDBJ whole genome shotgun (WGS) entry which is preliminary data.</text>
</comment>
<dbReference type="InterPro" id="IPR016039">
    <property type="entry name" value="Thiolase-like"/>
</dbReference>
<evidence type="ECO:0000313" key="4">
    <source>
        <dbReference type="EMBL" id="HET97492.1"/>
    </source>
</evidence>
<dbReference type="InterPro" id="IPR013747">
    <property type="entry name" value="ACP_syn_III_C"/>
</dbReference>
<dbReference type="NCBIfam" id="NF005293">
    <property type="entry name" value="PRK06816.1"/>
    <property type="match status" value="1"/>
</dbReference>
<dbReference type="Proteomes" id="UP000885986">
    <property type="component" value="Unassembled WGS sequence"/>
</dbReference>
<dbReference type="AlphaFoldDB" id="A0A7C2XLV9"/>